<organism evidence="2">
    <name type="scientific">Culex pipiens</name>
    <name type="common">House mosquito</name>
    <dbReference type="NCBI Taxonomy" id="7175"/>
    <lineage>
        <taxon>Eukaryota</taxon>
        <taxon>Metazoa</taxon>
        <taxon>Ecdysozoa</taxon>
        <taxon>Arthropoda</taxon>
        <taxon>Hexapoda</taxon>
        <taxon>Insecta</taxon>
        <taxon>Pterygota</taxon>
        <taxon>Neoptera</taxon>
        <taxon>Endopterygota</taxon>
        <taxon>Diptera</taxon>
        <taxon>Nematocera</taxon>
        <taxon>Culicoidea</taxon>
        <taxon>Culicidae</taxon>
        <taxon>Culicinae</taxon>
        <taxon>Culicini</taxon>
        <taxon>Culex</taxon>
        <taxon>Culex</taxon>
    </lineage>
</organism>
<dbReference type="EMBL" id="HBUE01093574">
    <property type="protein sequence ID" value="CAG6482505.1"/>
    <property type="molecule type" value="Transcribed_RNA"/>
</dbReference>
<accession>A0A8D8JGC3</accession>
<dbReference type="EMBL" id="HBUE01282799">
    <property type="protein sequence ID" value="CAG6569940.1"/>
    <property type="molecule type" value="Transcribed_RNA"/>
</dbReference>
<dbReference type="EMBL" id="HBUE01177277">
    <property type="protein sequence ID" value="CAG6518407.1"/>
    <property type="molecule type" value="Transcribed_RNA"/>
</dbReference>
<feature type="region of interest" description="Disordered" evidence="1">
    <location>
        <begin position="27"/>
        <end position="61"/>
    </location>
</feature>
<proteinExistence type="predicted"/>
<reference evidence="2" key="1">
    <citation type="submission" date="2021-05" db="EMBL/GenBank/DDBJ databases">
        <authorList>
            <person name="Alioto T."/>
            <person name="Alioto T."/>
            <person name="Gomez Garrido J."/>
        </authorList>
    </citation>
    <scope>NUCLEOTIDE SEQUENCE</scope>
</reference>
<sequence>MHPVRHLHLCLAAIGYPHPGIAQLVGRQEQATQGGKIPQEGSRHQGGQPPEDHRRTGQLGRQYCPVPRLSDQQVQDGDAPEARVLQTTGHHVHFLLLPTIHRYLRDHRVRRSVLD</sequence>
<evidence type="ECO:0000256" key="1">
    <source>
        <dbReference type="SAM" id="MobiDB-lite"/>
    </source>
</evidence>
<dbReference type="EMBL" id="HBUE01093573">
    <property type="protein sequence ID" value="CAG6482503.1"/>
    <property type="molecule type" value="Transcribed_RNA"/>
</dbReference>
<protein>
    <submittedName>
        <fullName evidence="2">(northern house mosquito) hypothetical protein</fullName>
    </submittedName>
</protein>
<dbReference type="EMBL" id="HBUE01282800">
    <property type="protein sequence ID" value="CAG6569942.1"/>
    <property type="molecule type" value="Transcribed_RNA"/>
</dbReference>
<name>A0A8D8JGC3_CULPI</name>
<dbReference type="AlphaFoldDB" id="A0A8D8JGC3"/>
<dbReference type="EMBL" id="HBUE01177278">
    <property type="protein sequence ID" value="CAG6518409.1"/>
    <property type="molecule type" value="Transcribed_RNA"/>
</dbReference>
<evidence type="ECO:0000313" key="2">
    <source>
        <dbReference type="EMBL" id="CAG6569942.1"/>
    </source>
</evidence>